<feature type="domain" description="RGS" evidence="2">
    <location>
        <begin position="718"/>
        <end position="827"/>
    </location>
</feature>
<proteinExistence type="predicted"/>
<dbReference type="InterPro" id="IPR044926">
    <property type="entry name" value="RGS_subdomain_2"/>
</dbReference>
<dbReference type="InterPro" id="IPR016137">
    <property type="entry name" value="RGS"/>
</dbReference>
<organism evidence="3 4">
    <name type="scientific">Salvelinus namaycush</name>
    <name type="common">Lake trout</name>
    <name type="synonym">Salmo namaycush</name>
    <dbReference type="NCBI Taxonomy" id="8040"/>
    <lineage>
        <taxon>Eukaryota</taxon>
        <taxon>Metazoa</taxon>
        <taxon>Chordata</taxon>
        <taxon>Craniata</taxon>
        <taxon>Vertebrata</taxon>
        <taxon>Euteleostomi</taxon>
        <taxon>Actinopterygii</taxon>
        <taxon>Neopterygii</taxon>
        <taxon>Teleostei</taxon>
        <taxon>Protacanthopterygii</taxon>
        <taxon>Salmoniformes</taxon>
        <taxon>Salmonidae</taxon>
        <taxon>Salmoninae</taxon>
        <taxon>Salvelinus</taxon>
    </lineage>
</organism>
<gene>
    <name evidence="4" type="primary">LOC120052099</name>
</gene>
<feature type="region of interest" description="Disordered" evidence="1">
    <location>
        <begin position="1104"/>
        <end position="1147"/>
    </location>
</feature>
<name>A0A8U0UJU8_SALNM</name>
<dbReference type="RefSeq" id="XP_038854879.1">
    <property type="nucleotide sequence ID" value="XM_038998951.1"/>
</dbReference>
<feature type="compositionally biased region" description="Basic and acidic residues" evidence="1">
    <location>
        <begin position="1124"/>
        <end position="1134"/>
    </location>
</feature>
<dbReference type="PANTHER" id="PTHR47079">
    <property type="entry name" value="REGULATOR OF G-PROTEIN SIGNALING PROTEIN-LIKE"/>
    <property type="match status" value="1"/>
</dbReference>
<accession>A0A8U0UJU8</accession>
<evidence type="ECO:0000259" key="2">
    <source>
        <dbReference type="PROSITE" id="PS50132"/>
    </source>
</evidence>
<dbReference type="AlphaFoldDB" id="A0A8U0UJU8"/>
<dbReference type="PANTHER" id="PTHR47079:SF1">
    <property type="entry name" value="REGULATOR OF G-PROTEIN SIGNALING PROTEIN-LIKE"/>
    <property type="match status" value="1"/>
</dbReference>
<dbReference type="Gene3D" id="1.10.167.10">
    <property type="entry name" value="Regulator of G-protein Signalling 4, domain 2"/>
    <property type="match status" value="2"/>
</dbReference>
<evidence type="ECO:0000313" key="3">
    <source>
        <dbReference type="Proteomes" id="UP000808372"/>
    </source>
</evidence>
<dbReference type="GeneID" id="120052099"/>
<sequence>MTNNSSILKPSGGDDDQLSDLLKNDVFVDFFNTFLNLPVFGQTPLFFLLDNKWLTCPELLQGQEVNRGGFQKWLTAHRFTLFKETELFHYYTLCKEFLEFSNHHSEVLKWTTADQWLLRRCIGSGRGMRRFSTFIKGTCGKELVSFCVRVSRLFNMDCEDAGQKHRYLALLTVIRAIHLTEGSSIMAICHIPRDTMISILSGELPDSARKQIIGQMYNKALHRLQHYWLPQFLRYCKDSLWRAAECSHIVQEYSAIASHSAPEDVPGIPARLDPGLGQVKEAELTGSATGTYCSKNTKRLLWMRHEEPQNRSVMAAREAEKIQDGRLCCQWLRLGGETDQEQCTNVVHRSQTKYQIDAITEQYRNMPDDAKSQTCSKQTSKVDNLKSSHRSGNFLPNIDVEGVQEGEVLIPHTCMETPAYYQPSVLPVPPAPATPESHRYNYLQPALSADSLAGGPLAAFLRARGLDRELQHLGLWQDLELVLSLVLRAQGDDSLHSQRQAVARRITHTYLGENAERVGLLESDTSRQLHRLLPSGAVIPWIYTAKHEICKVLCASYDSFLDEEDKHFCSCLESAGVNCGQRLSASGQNTKEQQVRRMREALALCQSCCSHGATEQPSDWQENWALMALEDVKRGGSVHLHYKKTEPLDLPFDLLAVRYPKLALENLSVNYLLYQKKKPFSDGESSKPVSAGSLMKKAPLMLKKDNSFVRAPSMRPRSFGDVFRNPVSLDYFKRFLRFHYAQGALLFTLEVEKLRAIDRPKPQKIKILAIVNKFLRREDPMGYLQCNADIISQAAQMRTVSCEVLYTIQDLVTKSLEGTWFKQYQDTFPPGPAVGSDSCLRGAILKTKLKNVWLVFCRFIKTVCKFQTAMKDPRTRTEFELYLRMSYRHFSESCDSRAPPKEEGETSHMKRRVINGKVIIIDFLINDLSFYLESERFRNLADSGTVMASAGMYGENDHAMLHQKADMIIKIFLKSEISPKLRINIAETQRDAILQLCSTGKVDRGLFHPAIITIFPNLVFCWKKFCNQKLTKNLDGVKATKKQEVSSIPDYMGPLLIDNDWYRKVKTIMSMTEDHTTLRFTVHHGLKLILPQAILDLKRSHNNMPLPHKAPSPQRFVPSYSGPHADHPVLDAHHKPQRHSSGTGSGQQEFLCCQMVRHKSGDNSVSASTK</sequence>
<protein>
    <submittedName>
        <fullName evidence="4">Regulator of G-protein signaling protein-like</fullName>
    </submittedName>
</protein>
<evidence type="ECO:0000256" key="1">
    <source>
        <dbReference type="SAM" id="MobiDB-lite"/>
    </source>
</evidence>
<evidence type="ECO:0000313" key="4">
    <source>
        <dbReference type="RefSeq" id="XP_038854879.1"/>
    </source>
</evidence>
<dbReference type="InterPro" id="IPR036305">
    <property type="entry name" value="RGS_sf"/>
</dbReference>
<dbReference type="Proteomes" id="UP000808372">
    <property type="component" value="Chromosome 8"/>
</dbReference>
<reference evidence="4" key="1">
    <citation type="submission" date="2025-08" db="UniProtKB">
        <authorList>
            <consortium name="RefSeq"/>
        </authorList>
    </citation>
    <scope>IDENTIFICATION</scope>
    <source>
        <tissue evidence="4">White muscle</tissue>
    </source>
</reference>
<dbReference type="SUPFAM" id="SSF48097">
    <property type="entry name" value="Regulator of G-protein signaling, RGS"/>
    <property type="match status" value="2"/>
</dbReference>
<dbReference type="KEGG" id="snh:120052099"/>
<keyword evidence="3" id="KW-1185">Reference proteome</keyword>
<dbReference type="PROSITE" id="PS50132">
    <property type="entry name" value="RGS"/>
    <property type="match status" value="1"/>
</dbReference>
<dbReference type="Pfam" id="PF00615">
    <property type="entry name" value="RGS"/>
    <property type="match status" value="1"/>
</dbReference>
<dbReference type="InterPro" id="IPR053282">
    <property type="entry name" value="RGS_domain-containing"/>
</dbReference>